<gene>
    <name evidence="3" type="ORF">BIP78_1383</name>
</gene>
<dbReference type="Pfam" id="PF01464">
    <property type="entry name" value="SLT"/>
    <property type="match status" value="1"/>
</dbReference>
<dbReference type="InterPro" id="IPR008258">
    <property type="entry name" value="Transglycosylase_SLT_dom_1"/>
</dbReference>
<dbReference type="PANTHER" id="PTHR37423:SF5">
    <property type="entry name" value="SOLUBLE LYTIC MUREIN TRANSGLYCOSYLASE"/>
    <property type="match status" value="1"/>
</dbReference>
<dbReference type="EMBL" id="CP034928">
    <property type="protein sequence ID" value="QAA77149.1"/>
    <property type="molecule type" value="Genomic_DNA"/>
</dbReference>
<dbReference type="SUPFAM" id="SSF48452">
    <property type="entry name" value="TPR-like"/>
    <property type="match status" value="1"/>
</dbReference>
<dbReference type="CDD" id="cd13401">
    <property type="entry name" value="Slt70-like"/>
    <property type="match status" value="1"/>
</dbReference>
<protein>
    <submittedName>
        <fullName evidence="3">Soluble lytic murein transglycosylase</fullName>
    </submittedName>
</protein>
<organism evidence="3 4">
    <name type="scientific">Bipolaricaulis sibiricus</name>
    <dbReference type="NCBI Taxonomy" id="2501609"/>
    <lineage>
        <taxon>Bacteria</taxon>
        <taxon>Candidatus Bipolaricaulota</taxon>
        <taxon>Candidatus Bipolaricaulia</taxon>
        <taxon>Candidatus Bipolaricaulales</taxon>
        <taxon>Candidatus Bipolaricaulaceae</taxon>
        <taxon>Candidatus Bipolaricaulis</taxon>
    </lineage>
</organism>
<name>A0A410FVN7_BIPS1</name>
<dbReference type="Gene3D" id="1.25.40.10">
    <property type="entry name" value="Tetratricopeptide repeat domain"/>
    <property type="match status" value="3"/>
</dbReference>
<dbReference type="AlphaFoldDB" id="A0A410FVN7"/>
<dbReference type="InterPro" id="IPR000189">
    <property type="entry name" value="Transglyc_AS"/>
</dbReference>
<dbReference type="GO" id="GO:0000270">
    <property type="term" value="P:peptidoglycan metabolic process"/>
    <property type="evidence" value="ECO:0007669"/>
    <property type="project" value="InterPro"/>
</dbReference>
<dbReference type="SUPFAM" id="SSF53955">
    <property type="entry name" value="Lysozyme-like"/>
    <property type="match status" value="1"/>
</dbReference>
<dbReference type="PROSITE" id="PS00922">
    <property type="entry name" value="TRANSGLYCOSYLASE"/>
    <property type="match status" value="1"/>
</dbReference>
<evidence type="ECO:0000256" key="1">
    <source>
        <dbReference type="ARBA" id="ARBA00007734"/>
    </source>
</evidence>
<dbReference type="InterPro" id="IPR011990">
    <property type="entry name" value="TPR-like_helical_dom_sf"/>
</dbReference>
<proteinExistence type="inferred from homology"/>
<dbReference type="GO" id="GO:0008933">
    <property type="term" value="F:peptidoglycan lytic transglycosylase activity"/>
    <property type="evidence" value="ECO:0007669"/>
    <property type="project" value="InterPro"/>
</dbReference>
<comment type="similarity">
    <text evidence="1">Belongs to the transglycosylase Slt family.</text>
</comment>
<feature type="domain" description="Transglycosylase SLT" evidence="2">
    <location>
        <begin position="427"/>
        <end position="532"/>
    </location>
</feature>
<dbReference type="InterPro" id="IPR023346">
    <property type="entry name" value="Lysozyme-like_dom_sf"/>
</dbReference>
<dbReference type="Gene3D" id="1.10.530.10">
    <property type="match status" value="1"/>
</dbReference>
<dbReference type="PANTHER" id="PTHR37423">
    <property type="entry name" value="SOLUBLE LYTIC MUREIN TRANSGLYCOSYLASE-RELATED"/>
    <property type="match status" value="1"/>
</dbReference>
<accession>A0A410FVN7</accession>
<evidence type="ECO:0000313" key="4">
    <source>
        <dbReference type="Proteomes" id="UP000287233"/>
    </source>
</evidence>
<reference evidence="4" key="1">
    <citation type="submission" date="2018-12" db="EMBL/GenBank/DDBJ databases">
        <title>Complete genome sequence of an uncultured bacterium of the candidate phylum Bipolaricaulota.</title>
        <authorList>
            <person name="Kadnikov V.V."/>
            <person name="Mardanov A.V."/>
            <person name="Beletsky A.V."/>
            <person name="Frank Y.A."/>
            <person name="Karnachuk O.V."/>
            <person name="Ravin N.V."/>
        </authorList>
    </citation>
    <scope>NUCLEOTIDE SEQUENCE [LARGE SCALE GENOMIC DNA]</scope>
</reference>
<evidence type="ECO:0000313" key="3">
    <source>
        <dbReference type="EMBL" id="QAA77149.1"/>
    </source>
</evidence>
<evidence type="ECO:0000259" key="2">
    <source>
        <dbReference type="Pfam" id="PF01464"/>
    </source>
</evidence>
<dbReference type="GO" id="GO:0016020">
    <property type="term" value="C:membrane"/>
    <property type="evidence" value="ECO:0007669"/>
    <property type="project" value="InterPro"/>
</dbReference>
<dbReference type="KEGG" id="bih:BIP78_1383"/>
<sequence>MKGLIGPLVLLGLLVGLTAFLLWTPAVAPHIGDYIRLAEARTHLSSSVRGLEALAGRDDGVGWQARSDLGRWYLAQGAAREAAALFRSALALYATSDLRADLAVALEASGRPGDALGEWQQLLPRRDAVQAVLRIEPDPVRAASILTRGGAATDALATLAAVGGTQAALERARALAATGKLTEALVEFERFLSSSPGDAGVHLEYGRALERAGALDRALLAYRAAGAAGAYAAGLLLESLGREDDALAAYRQSAEPEAKWRAARLLESSGRTPEALVLYGELARGAHRVGDDAALRLYLLHTRRGEPTKAAEARRYLSPALAWLAGVPVPAPALTSDPPRASPPVVSLATDLVQAFPGADGRRWAEIELAIAAARGTAADRLAIGEWYVAQGDWRNAFRMGSLVLGSLPCRRAYHLAYPLAWWDTVLRWAGTYGVDPYLVLAVIREESGFLPTAVSSSDARGLMQLLPSTARWIAEEKLRIPYREADLFAPDYNIRLGTWYLRHLLDQFGGDLAWAVAAYNGGPGNLRRWTADGVASPADLPAALRSPETREYLTKVLNAWLTYRWLYGGE</sequence>
<dbReference type="Proteomes" id="UP000287233">
    <property type="component" value="Chromosome"/>
</dbReference>